<dbReference type="GO" id="GO:0009380">
    <property type="term" value="C:excinuclease repair complex"/>
    <property type="evidence" value="ECO:0007669"/>
    <property type="project" value="InterPro"/>
</dbReference>
<keyword evidence="6 7" id="KW-0742">SOS response</keyword>
<dbReference type="eggNOG" id="COG0322">
    <property type="taxonomic scope" value="Bacteria"/>
</dbReference>
<dbReference type="Proteomes" id="UP000011058">
    <property type="component" value="Chromosome"/>
</dbReference>
<dbReference type="Pfam" id="PF22920">
    <property type="entry name" value="UvrC_RNaseH"/>
    <property type="match status" value="1"/>
</dbReference>
<dbReference type="GO" id="GO:0003677">
    <property type="term" value="F:DNA binding"/>
    <property type="evidence" value="ECO:0007669"/>
    <property type="project" value="UniProtKB-UniRule"/>
</dbReference>
<comment type="subcellular location">
    <subcellularLocation>
        <location evidence="7">Cytoplasm</location>
    </subcellularLocation>
</comment>
<evidence type="ECO:0000256" key="2">
    <source>
        <dbReference type="ARBA" id="ARBA00022763"/>
    </source>
</evidence>
<feature type="domain" description="UvrC family homology region profile" evidence="9">
    <location>
        <begin position="273"/>
        <end position="489"/>
    </location>
</feature>
<dbReference type="KEGG" id="fae:FAES_1941"/>
<dbReference type="GO" id="GO:0009381">
    <property type="term" value="F:excinuclease ABC activity"/>
    <property type="evidence" value="ECO:0007669"/>
    <property type="project" value="UniProtKB-UniRule"/>
</dbReference>
<dbReference type="GO" id="GO:0005737">
    <property type="term" value="C:cytoplasm"/>
    <property type="evidence" value="ECO:0007669"/>
    <property type="project" value="UniProtKB-SubCell"/>
</dbReference>
<evidence type="ECO:0000313" key="10">
    <source>
        <dbReference type="EMBL" id="CCG99950.1"/>
    </source>
</evidence>
<evidence type="ECO:0000256" key="7">
    <source>
        <dbReference type="HAMAP-Rule" id="MF_00203"/>
    </source>
</evidence>
<dbReference type="SUPFAM" id="SSF82771">
    <property type="entry name" value="GIY-YIG endonuclease"/>
    <property type="match status" value="1"/>
</dbReference>
<dbReference type="Pfam" id="PF14520">
    <property type="entry name" value="HHH_5"/>
    <property type="match status" value="1"/>
</dbReference>
<dbReference type="PROSITE" id="PS50165">
    <property type="entry name" value="UVRC"/>
    <property type="match status" value="1"/>
</dbReference>
<dbReference type="AlphaFoldDB" id="I0K747"/>
<dbReference type="PATRIC" id="fig|1166018.3.peg.3682"/>
<evidence type="ECO:0000256" key="1">
    <source>
        <dbReference type="ARBA" id="ARBA00022490"/>
    </source>
</evidence>
<gene>
    <name evidence="7" type="primary">uvrC</name>
    <name evidence="10" type="ORF">FAES_1941</name>
</gene>
<dbReference type="FunFam" id="3.40.1440.10:FF:000001">
    <property type="entry name" value="UvrABC system protein C"/>
    <property type="match status" value="1"/>
</dbReference>
<dbReference type="Gene3D" id="3.30.420.340">
    <property type="entry name" value="UvrC, RNAse H endonuclease domain"/>
    <property type="match status" value="1"/>
</dbReference>
<protein>
    <recommendedName>
        <fullName evidence="7">UvrABC system protein C</fullName>
        <shortName evidence="7">Protein UvrC</shortName>
    </recommendedName>
    <alternativeName>
        <fullName evidence="7">Excinuclease ABC subunit C</fullName>
    </alternativeName>
</protein>
<dbReference type="SUPFAM" id="SSF47781">
    <property type="entry name" value="RuvA domain 2-like"/>
    <property type="match status" value="1"/>
</dbReference>
<dbReference type="Pfam" id="PF01541">
    <property type="entry name" value="GIY-YIG"/>
    <property type="match status" value="1"/>
</dbReference>
<name>I0K747_9BACT</name>
<dbReference type="InterPro" id="IPR000305">
    <property type="entry name" value="GIY-YIG_endonuc"/>
</dbReference>
<dbReference type="Gene3D" id="1.10.150.20">
    <property type="entry name" value="5' to 3' exonuclease, C-terminal subdomain"/>
    <property type="match status" value="1"/>
</dbReference>
<proteinExistence type="inferred from homology"/>
<dbReference type="InterPro" id="IPR010994">
    <property type="entry name" value="RuvA_2-like"/>
</dbReference>
<dbReference type="STRING" id="1166018.FAES_1941"/>
<keyword evidence="5 7" id="KW-0234">DNA repair</keyword>
<evidence type="ECO:0000259" key="9">
    <source>
        <dbReference type="PROSITE" id="PS50165"/>
    </source>
</evidence>
<evidence type="ECO:0000256" key="4">
    <source>
        <dbReference type="ARBA" id="ARBA00022881"/>
    </source>
</evidence>
<dbReference type="GO" id="GO:0006289">
    <property type="term" value="P:nucleotide-excision repair"/>
    <property type="evidence" value="ECO:0007669"/>
    <property type="project" value="UniProtKB-UniRule"/>
</dbReference>
<dbReference type="InterPro" id="IPR050066">
    <property type="entry name" value="UvrABC_protein_C"/>
</dbReference>
<feature type="domain" description="GIY-YIG" evidence="8">
    <location>
        <begin position="25"/>
        <end position="104"/>
    </location>
</feature>
<dbReference type="InterPro" id="IPR001162">
    <property type="entry name" value="UvrC_RNase_H_dom"/>
</dbReference>
<comment type="function">
    <text evidence="7">The UvrABC repair system catalyzes the recognition and processing of DNA lesions. UvrC both incises the 5' and 3' sides of the lesion. The N-terminal half is responsible for the 3' incision and the C-terminal half is responsible for the 5' incision.</text>
</comment>
<evidence type="ECO:0000256" key="3">
    <source>
        <dbReference type="ARBA" id="ARBA00022769"/>
    </source>
</evidence>
<dbReference type="EMBL" id="HE796683">
    <property type="protein sequence ID" value="CCG99950.1"/>
    <property type="molecule type" value="Genomic_DNA"/>
</dbReference>
<evidence type="ECO:0000256" key="5">
    <source>
        <dbReference type="ARBA" id="ARBA00023204"/>
    </source>
</evidence>
<dbReference type="SUPFAM" id="SSF46600">
    <property type="entry name" value="C-terminal UvrC-binding domain of UvrB"/>
    <property type="match status" value="1"/>
</dbReference>
<dbReference type="SMART" id="SM00465">
    <property type="entry name" value="GIYc"/>
    <property type="match status" value="1"/>
</dbReference>
<dbReference type="InterPro" id="IPR036876">
    <property type="entry name" value="UVR_dom_sf"/>
</dbReference>
<dbReference type="InterPro" id="IPR004791">
    <property type="entry name" value="UvrC"/>
</dbReference>
<dbReference type="PANTHER" id="PTHR30562:SF1">
    <property type="entry name" value="UVRABC SYSTEM PROTEIN C"/>
    <property type="match status" value="1"/>
</dbReference>
<keyword evidence="2 7" id="KW-0227">DNA damage</keyword>
<keyword evidence="3 7" id="KW-0228">DNA excision</keyword>
<comment type="similarity">
    <text evidence="7">Belongs to the UvrC family.</text>
</comment>
<reference evidence="10 11" key="1">
    <citation type="journal article" date="2012" name="J. Bacteriol.">
        <title>Genome Sequence of Fibrella aestuarina BUZ 2T, a Filamentous Marine Bacterium.</title>
        <authorList>
            <person name="Filippini M."/>
            <person name="Qi W."/>
            <person name="Blom J."/>
            <person name="Goesmann A."/>
            <person name="Smits T.H."/>
            <person name="Bagheri H.C."/>
        </authorList>
    </citation>
    <scope>NUCLEOTIDE SEQUENCE [LARGE SCALE GENOMIC DNA]</scope>
    <source>
        <strain evidence="11">BUZ 2T</strain>
    </source>
</reference>
<evidence type="ECO:0000256" key="6">
    <source>
        <dbReference type="ARBA" id="ARBA00023236"/>
    </source>
</evidence>
<comment type="subunit">
    <text evidence="7">Interacts with UvrB in an incision complex.</text>
</comment>
<dbReference type="InterPro" id="IPR035901">
    <property type="entry name" value="GIY-YIG_endonuc_sf"/>
</dbReference>
<dbReference type="Gene3D" id="3.40.1440.10">
    <property type="entry name" value="GIY-YIG endonuclease"/>
    <property type="match status" value="1"/>
</dbReference>
<dbReference type="InterPro" id="IPR047296">
    <property type="entry name" value="GIY-YIG_UvrC_Cho"/>
</dbReference>
<dbReference type="HOGENOM" id="CLU_014841_3_2_10"/>
<organism evidence="10 11">
    <name type="scientific">Fibrella aestuarina BUZ 2</name>
    <dbReference type="NCBI Taxonomy" id="1166018"/>
    <lineage>
        <taxon>Bacteria</taxon>
        <taxon>Pseudomonadati</taxon>
        <taxon>Bacteroidota</taxon>
        <taxon>Cytophagia</taxon>
        <taxon>Cytophagales</taxon>
        <taxon>Spirosomataceae</taxon>
        <taxon>Fibrella</taxon>
    </lineage>
</organism>
<keyword evidence="1 7" id="KW-0963">Cytoplasm</keyword>
<keyword evidence="4 7" id="KW-0267">Excision nuclease</keyword>
<dbReference type="CDD" id="cd10434">
    <property type="entry name" value="GIY-YIG_UvrC_Cho"/>
    <property type="match status" value="1"/>
</dbReference>
<dbReference type="HAMAP" id="MF_00203">
    <property type="entry name" value="UvrC"/>
    <property type="match status" value="1"/>
</dbReference>
<dbReference type="Pfam" id="PF08459">
    <property type="entry name" value="UvrC_RNaseH_dom"/>
    <property type="match status" value="1"/>
</dbReference>
<keyword evidence="11" id="KW-1185">Reference proteome</keyword>
<dbReference type="PROSITE" id="PS50164">
    <property type="entry name" value="GIY_YIG"/>
    <property type="match status" value="1"/>
</dbReference>
<accession>I0K747</accession>
<evidence type="ECO:0000313" key="11">
    <source>
        <dbReference type="Proteomes" id="UP000011058"/>
    </source>
</evidence>
<dbReference type="GO" id="GO:0009432">
    <property type="term" value="P:SOS response"/>
    <property type="evidence" value="ECO:0007669"/>
    <property type="project" value="UniProtKB-UniRule"/>
</dbReference>
<dbReference type="NCBIfam" id="TIGR00194">
    <property type="entry name" value="uvrC"/>
    <property type="match status" value="1"/>
</dbReference>
<dbReference type="InterPro" id="IPR038476">
    <property type="entry name" value="UvrC_RNase_H_dom_sf"/>
</dbReference>
<dbReference type="PANTHER" id="PTHR30562">
    <property type="entry name" value="UVRC/OXIDOREDUCTASE"/>
    <property type="match status" value="1"/>
</dbReference>
<evidence type="ECO:0000259" key="8">
    <source>
        <dbReference type="PROSITE" id="PS50164"/>
    </source>
</evidence>
<sequence length="612" mass="70064">MGLTTERPVSMPDFDYKKELAKVPHEPGVYRYFDATGEVIYVGKAKDLKNRVSSYFNKSNQHDRKTQRLVSQIRKIEFTIVHTEFDALLLENQLIKRYQPRYNILLRDDKTYPFVLVTNEHFPRVVTTRRIERGQGTHYGPYAQLKPMYAVLEMFSQLFTLRTCNYNLSPENIEAGKYKVCLEYHIGNCKGPCEGKQAEADYDADIEQIHAILKGQLKPAQEYFRNRMVESANNLAFEQAQQYKDKLDVLQRFQSKSTVVNPKIADADVFTIASDETAAYVNFMKVVNGTIIQTHTVEIKKKLDETDADLLTMMIVEFRDQYGSQAKEIITNIPLETDLKAEITVPQIGDKRKLMDMSLKNVLYFRRERQERQAAEASASASKKDRVLIRLKQDLQLKNLPRRIECFDNSNIQGTNPVSAMVCFIDGKPATKEYRHFSIKTVVGPNDFASMHEVVTRRYSRLLEENAPLPDLIVIDGGKGQLSAACDALKKLDLYGKIPIISIAKRLEEIYFPEDSLPLYIDKKSESLKLIQQCRDEAHRFGITHHRDKRSKNSLISELEGIEGIGKVTATKLLSYFKGVKKIREADTDAIAQVIGADKALKVKQYFEAQEA</sequence>